<dbReference type="InterPro" id="IPR015943">
    <property type="entry name" value="WD40/YVTN_repeat-like_dom_sf"/>
</dbReference>
<feature type="compositionally biased region" description="Acidic residues" evidence="4">
    <location>
        <begin position="439"/>
        <end position="459"/>
    </location>
</feature>
<dbReference type="PROSITE" id="PS50294">
    <property type="entry name" value="WD_REPEATS_REGION"/>
    <property type="match status" value="1"/>
</dbReference>
<keyword evidence="6" id="KW-1185">Reference proteome</keyword>
<evidence type="ECO:0000256" key="1">
    <source>
        <dbReference type="ARBA" id="ARBA00022574"/>
    </source>
</evidence>
<sequence length="503" mass="56684">MASKLPFLLRERRISFDPGEVLAPLHSTIYSSNSVMSRLSPNILLNSHHGCVNCIHFSESGRILASGSDDLHIILWDWEKGTQLANFESKHMSNVFQAKFMPLTNESVLVSASRDGQVRRHVVSSSGELVATDKVAYHNDSAHKLAIEPDNPHVFLSCGEDGSVLEVDLREDVPQRNKILVCKNGKNHRLALYSIFIDPSNYNQFAISGRDQFARVYDRRVLANSRTEASTPRSCEPLQKFCPSHLESPESNFHKANITCLVYSHDGKELLCSYNDEDIYTFDTTVNCNGEYLKKFVGHRNNATVKGVNYFGLKSEYVVSGSDCGHVFLWDKNSNDVVQFFEGDSEGVVNCLEPHPHLPVLAVSGLDHSIKVCTPYSTRPMDTEHLKEVISQNFKDRKESELAGGENYGFLLEFLMHQYSRSLRRGTGERDSSDSSSYSEDENEEGPEGIFVEEGEEGEEGRREVVERRLIWQFPVSRRRHDDDDDDDSDTSSDAEPINCAQS</sequence>
<feature type="compositionally biased region" description="Basic and acidic residues" evidence="4">
    <location>
        <begin position="460"/>
        <end position="470"/>
    </location>
</feature>
<dbReference type="PANTHER" id="PTHR15574:SF21">
    <property type="entry name" value="DDB1- AND CUL4-ASSOCIATED FACTOR 8"/>
    <property type="match status" value="1"/>
</dbReference>
<reference evidence="6" key="1">
    <citation type="journal article" date="2010" name="Nature">
        <title>The Amphimedon queenslandica genome and the evolution of animal complexity.</title>
        <authorList>
            <person name="Srivastava M."/>
            <person name="Simakov O."/>
            <person name="Chapman J."/>
            <person name="Fahey B."/>
            <person name="Gauthier M.E."/>
            <person name="Mitros T."/>
            <person name="Richards G.S."/>
            <person name="Conaco C."/>
            <person name="Dacre M."/>
            <person name="Hellsten U."/>
            <person name="Larroux C."/>
            <person name="Putnam N.H."/>
            <person name="Stanke M."/>
            <person name="Adamska M."/>
            <person name="Darling A."/>
            <person name="Degnan S.M."/>
            <person name="Oakley T.H."/>
            <person name="Plachetzki D.C."/>
            <person name="Zhai Y."/>
            <person name="Adamski M."/>
            <person name="Calcino A."/>
            <person name="Cummins S.F."/>
            <person name="Goodstein D.M."/>
            <person name="Harris C."/>
            <person name="Jackson D.J."/>
            <person name="Leys S.P."/>
            <person name="Shu S."/>
            <person name="Woodcroft B.J."/>
            <person name="Vervoort M."/>
            <person name="Kosik K.S."/>
            <person name="Manning G."/>
            <person name="Degnan B.M."/>
            <person name="Rokhsar D.S."/>
        </authorList>
    </citation>
    <scope>NUCLEOTIDE SEQUENCE [LARGE SCALE GENOMIC DNA]</scope>
</reference>
<keyword evidence="1 3" id="KW-0853">WD repeat</keyword>
<dbReference type="PROSITE" id="PS50082">
    <property type="entry name" value="WD_REPEATS_2"/>
    <property type="match status" value="1"/>
</dbReference>
<reference evidence="5" key="2">
    <citation type="submission" date="2024-06" db="UniProtKB">
        <authorList>
            <consortium name="EnsemblMetazoa"/>
        </authorList>
    </citation>
    <scope>IDENTIFICATION</scope>
</reference>
<dbReference type="InterPro" id="IPR036322">
    <property type="entry name" value="WD40_repeat_dom_sf"/>
</dbReference>
<dbReference type="Pfam" id="PF00400">
    <property type="entry name" value="WD40"/>
    <property type="match status" value="3"/>
</dbReference>
<feature type="repeat" description="WD" evidence="3">
    <location>
        <begin position="45"/>
        <end position="86"/>
    </location>
</feature>
<feature type="region of interest" description="Disordered" evidence="4">
    <location>
        <begin position="423"/>
        <end position="503"/>
    </location>
</feature>
<name>A0AAN0J316_AMPQE</name>
<dbReference type="AlphaFoldDB" id="A0AAN0J316"/>
<protein>
    <submittedName>
        <fullName evidence="5">Uncharacterized protein</fullName>
    </submittedName>
</protein>
<organism evidence="5 6">
    <name type="scientific">Amphimedon queenslandica</name>
    <name type="common">Sponge</name>
    <dbReference type="NCBI Taxonomy" id="400682"/>
    <lineage>
        <taxon>Eukaryota</taxon>
        <taxon>Metazoa</taxon>
        <taxon>Porifera</taxon>
        <taxon>Demospongiae</taxon>
        <taxon>Heteroscleromorpha</taxon>
        <taxon>Haplosclerida</taxon>
        <taxon>Niphatidae</taxon>
        <taxon>Amphimedon</taxon>
    </lineage>
</organism>
<dbReference type="SMART" id="SM00320">
    <property type="entry name" value="WD40"/>
    <property type="match status" value="7"/>
</dbReference>
<dbReference type="GO" id="GO:0005737">
    <property type="term" value="C:cytoplasm"/>
    <property type="evidence" value="ECO:0007669"/>
    <property type="project" value="TreeGrafter"/>
</dbReference>
<dbReference type="EnsemblMetazoa" id="XM_019995569.1">
    <property type="protein sequence ID" value="XP_019851128.1"/>
    <property type="gene ID" value="LOC100637957"/>
</dbReference>
<dbReference type="InterPro" id="IPR045151">
    <property type="entry name" value="DCAF8"/>
</dbReference>
<proteinExistence type="predicted"/>
<dbReference type="GO" id="GO:0080008">
    <property type="term" value="C:Cul4-RING E3 ubiquitin ligase complex"/>
    <property type="evidence" value="ECO:0007669"/>
    <property type="project" value="TreeGrafter"/>
</dbReference>
<dbReference type="PANTHER" id="PTHR15574">
    <property type="entry name" value="WD REPEAT DOMAIN-CONTAINING FAMILY"/>
    <property type="match status" value="1"/>
</dbReference>
<dbReference type="InterPro" id="IPR001680">
    <property type="entry name" value="WD40_rpt"/>
</dbReference>
<evidence type="ECO:0000256" key="4">
    <source>
        <dbReference type="SAM" id="MobiDB-lite"/>
    </source>
</evidence>
<evidence type="ECO:0000313" key="6">
    <source>
        <dbReference type="Proteomes" id="UP000007879"/>
    </source>
</evidence>
<accession>A0AAN0J316</accession>
<evidence type="ECO:0000313" key="5">
    <source>
        <dbReference type="EnsemblMetazoa" id="XP_019851128.1"/>
    </source>
</evidence>
<dbReference type="Proteomes" id="UP000007879">
    <property type="component" value="Unassembled WGS sequence"/>
</dbReference>
<gene>
    <name evidence="5" type="primary">100637957</name>
</gene>
<evidence type="ECO:0000256" key="3">
    <source>
        <dbReference type="PROSITE-ProRule" id="PRU00221"/>
    </source>
</evidence>
<dbReference type="Gene3D" id="2.130.10.10">
    <property type="entry name" value="YVTN repeat-like/Quinoprotein amine dehydrogenase"/>
    <property type="match status" value="1"/>
</dbReference>
<evidence type="ECO:0000256" key="2">
    <source>
        <dbReference type="ARBA" id="ARBA00022737"/>
    </source>
</evidence>
<keyword evidence="2" id="KW-0677">Repeat</keyword>
<feature type="compositionally biased region" description="Acidic residues" evidence="4">
    <location>
        <begin position="483"/>
        <end position="493"/>
    </location>
</feature>
<dbReference type="SUPFAM" id="SSF50978">
    <property type="entry name" value="WD40 repeat-like"/>
    <property type="match status" value="1"/>
</dbReference>